<dbReference type="Proteomes" id="UP000269076">
    <property type="component" value="Chromosome"/>
</dbReference>
<evidence type="ECO:0000313" key="2">
    <source>
        <dbReference type="EMBL" id="AZA60688.1"/>
    </source>
</evidence>
<dbReference type="AlphaFoldDB" id="A0A3G6N2P1"/>
<feature type="domain" description="DUF6705" evidence="1">
    <location>
        <begin position="1"/>
        <end position="193"/>
    </location>
</feature>
<name>A0A3G6N2P1_9FLAO</name>
<sequence length="193" mass="22220">MKNIFLILIFVTINIKCQQVYPLNTEGKSDLPKGSYFKDFDGELTPYIGIWKGNWEGKTIYIELRKVKYYLGTTPTNGNYHDVILGERKVIDMNGTILIDRISNFDELNSEFFGIYSKFSNPSQKQIDFVPKNMCGATASLDVTFVNPSKTQMNVHFEYTPSYLENTCPYYDLVKQGGEYPINFPKDILLTKQ</sequence>
<gene>
    <name evidence="2" type="ORF">EG340_06375</name>
</gene>
<evidence type="ECO:0000313" key="3">
    <source>
        <dbReference type="Proteomes" id="UP000269076"/>
    </source>
</evidence>
<dbReference type="EMBL" id="CP033928">
    <property type="protein sequence ID" value="AZA60688.1"/>
    <property type="molecule type" value="Genomic_DNA"/>
</dbReference>
<dbReference type="Pfam" id="PF20448">
    <property type="entry name" value="DUF6705"/>
    <property type="match status" value="1"/>
</dbReference>
<proteinExistence type="predicted"/>
<organism evidence="2 3">
    <name type="scientific">Chryseobacterium indoltheticum</name>
    <dbReference type="NCBI Taxonomy" id="254"/>
    <lineage>
        <taxon>Bacteria</taxon>
        <taxon>Pseudomonadati</taxon>
        <taxon>Bacteroidota</taxon>
        <taxon>Flavobacteriia</taxon>
        <taxon>Flavobacteriales</taxon>
        <taxon>Weeksellaceae</taxon>
        <taxon>Chryseobacterium group</taxon>
        <taxon>Chryseobacterium</taxon>
    </lineage>
</organism>
<accession>A0A3G6N2P1</accession>
<dbReference type="RefSeq" id="WP_123885638.1">
    <property type="nucleotide sequence ID" value="NZ_CP033928.1"/>
</dbReference>
<protein>
    <recommendedName>
        <fullName evidence="1">DUF6705 domain-containing protein</fullName>
    </recommendedName>
</protein>
<evidence type="ECO:0000259" key="1">
    <source>
        <dbReference type="Pfam" id="PF20448"/>
    </source>
</evidence>
<dbReference type="InterPro" id="IPR046551">
    <property type="entry name" value="DUF6705"/>
</dbReference>
<reference evidence="2 3" key="1">
    <citation type="submission" date="2018-11" db="EMBL/GenBank/DDBJ databases">
        <title>Proposal to divide the Flavobacteriaceae and reorganize its genera based on Amino Acid Identity values calculated from whole genome sequences.</title>
        <authorList>
            <person name="Nicholson A.C."/>
            <person name="Gulvik C.A."/>
            <person name="Whitney A.M."/>
            <person name="Humrighouse B.W."/>
            <person name="Bell M."/>
            <person name="Holmes B."/>
            <person name="Steigerwalt A."/>
            <person name="Villarma A."/>
            <person name="Sheth M."/>
            <person name="Batra D."/>
            <person name="Pryor J."/>
            <person name="Bernardet J.-F."/>
            <person name="Hugo C."/>
            <person name="Kampfer P."/>
            <person name="Newman J."/>
            <person name="Mcquiston J.R."/>
        </authorList>
    </citation>
    <scope>NUCLEOTIDE SEQUENCE [LARGE SCALE GENOMIC DNA]</scope>
    <source>
        <strain evidence="2 3">G0211</strain>
    </source>
</reference>